<reference evidence="1" key="1">
    <citation type="submission" date="2020-04" db="EMBL/GenBank/DDBJ databases">
        <authorList>
            <person name="Chiriac C."/>
            <person name="Salcher M."/>
            <person name="Ghai R."/>
            <person name="Kavagutti S V."/>
        </authorList>
    </citation>
    <scope>NUCLEOTIDE SEQUENCE</scope>
</reference>
<dbReference type="InterPro" id="IPR022595">
    <property type="entry name" value="Enc34_ssDNA-bd"/>
</dbReference>
<name>A0A6J5MVZ1_9CAUD</name>
<gene>
    <name evidence="1" type="ORF">UFOVP571_46</name>
</gene>
<organism evidence="1">
    <name type="scientific">uncultured Caudovirales phage</name>
    <dbReference type="NCBI Taxonomy" id="2100421"/>
    <lineage>
        <taxon>Viruses</taxon>
        <taxon>Duplodnaviria</taxon>
        <taxon>Heunggongvirae</taxon>
        <taxon>Uroviricota</taxon>
        <taxon>Caudoviricetes</taxon>
        <taxon>Peduoviridae</taxon>
        <taxon>Maltschvirus</taxon>
        <taxon>Maltschvirus maltsch</taxon>
    </lineage>
</organism>
<evidence type="ECO:0000313" key="1">
    <source>
        <dbReference type="EMBL" id="CAB4150502.1"/>
    </source>
</evidence>
<dbReference type="SUPFAM" id="SSF50249">
    <property type="entry name" value="Nucleic acid-binding proteins"/>
    <property type="match status" value="1"/>
</dbReference>
<dbReference type="EMBL" id="LR796543">
    <property type="protein sequence ID" value="CAB4150502.1"/>
    <property type="molecule type" value="Genomic_DNA"/>
</dbReference>
<proteinExistence type="predicted"/>
<dbReference type="Gene3D" id="2.40.50.140">
    <property type="entry name" value="Nucleic acid-binding proteins"/>
    <property type="match status" value="1"/>
</dbReference>
<accession>A0A6J5MVZ1</accession>
<evidence type="ECO:0008006" key="2">
    <source>
        <dbReference type="Google" id="ProtNLM"/>
    </source>
</evidence>
<sequence>MTKIYKTAIGKVSYPYLFKPKRNELNGKEEYSVDLIFPKSKDPAKDPLNVLRNAIEEAIKAKWPTKRPPMLNTPIKDGDGTKPKAGTPYDEVYHGSHFITLKNTRRPQVVDAKVQRIEDEADVYGGCYGKASFNVYAYDNKGNKGVSISLVNFQKTSDGEAISGTRSVAEDDFEVLSDESDNPANYNSMLS</sequence>
<protein>
    <recommendedName>
        <fullName evidence="2">DUF2815 family protein</fullName>
    </recommendedName>
</protein>
<dbReference type="InterPro" id="IPR012340">
    <property type="entry name" value="NA-bd_OB-fold"/>
</dbReference>
<dbReference type="Pfam" id="PF10991">
    <property type="entry name" value="Enc34_ssDNA-bd"/>
    <property type="match status" value="1"/>
</dbReference>